<dbReference type="Pfam" id="PF24024">
    <property type="entry name" value="DUF7336"/>
    <property type="match status" value="1"/>
</dbReference>
<accession>A0A6M3JLU9</accession>
<protein>
    <recommendedName>
        <fullName evidence="1">DUF7336 domain-containing protein</fullName>
    </recommendedName>
</protein>
<dbReference type="InterPro" id="IPR055760">
    <property type="entry name" value="DUF7336"/>
</dbReference>
<proteinExistence type="predicted"/>
<dbReference type="AlphaFoldDB" id="A0A6M3JLU9"/>
<gene>
    <name evidence="2" type="ORF">MM415A04263_0012</name>
</gene>
<reference evidence="2" key="1">
    <citation type="submission" date="2020-03" db="EMBL/GenBank/DDBJ databases">
        <title>The deep terrestrial virosphere.</title>
        <authorList>
            <person name="Holmfeldt K."/>
            <person name="Nilsson E."/>
            <person name="Simone D."/>
            <person name="Lopez-Fernandez M."/>
            <person name="Wu X."/>
            <person name="de Brujin I."/>
            <person name="Lundin D."/>
            <person name="Andersson A."/>
            <person name="Bertilsson S."/>
            <person name="Dopson M."/>
        </authorList>
    </citation>
    <scope>NUCLEOTIDE SEQUENCE</scope>
    <source>
        <strain evidence="2">MM415A04263</strain>
    </source>
</reference>
<dbReference type="EMBL" id="MT141738">
    <property type="protein sequence ID" value="QJA69817.1"/>
    <property type="molecule type" value="Genomic_DNA"/>
</dbReference>
<name>A0A6M3JLU9_9ZZZZ</name>
<evidence type="ECO:0000259" key="1">
    <source>
        <dbReference type="Pfam" id="PF24024"/>
    </source>
</evidence>
<evidence type="ECO:0000313" key="2">
    <source>
        <dbReference type="EMBL" id="QJA69817.1"/>
    </source>
</evidence>
<sequence length="61" mass="7150">MSDKVYLIMYEDWDTEAHSVQAAFTTREQAEAYIARAVAKEPLFSRYLDIDEYELDPQEDA</sequence>
<organism evidence="2">
    <name type="scientific">viral metagenome</name>
    <dbReference type="NCBI Taxonomy" id="1070528"/>
    <lineage>
        <taxon>unclassified sequences</taxon>
        <taxon>metagenomes</taxon>
        <taxon>organismal metagenomes</taxon>
    </lineage>
</organism>
<feature type="domain" description="DUF7336" evidence="1">
    <location>
        <begin position="4"/>
        <end position="59"/>
    </location>
</feature>